<evidence type="ECO:0000313" key="3">
    <source>
        <dbReference type="Proteomes" id="UP000323300"/>
    </source>
</evidence>
<protein>
    <submittedName>
        <fullName evidence="2">Uncharacterized protein</fullName>
    </submittedName>
</protein>
<gene>
    <name evidence="2" type="ORF">SAMN04488498_12751</name>
</gene>
<organism evidence="2 3">
    <name type="scientific">Neomesorhizobium albiziae</name>
    <dbReference type="NCBI Taxonomy" id="335020"/>
    <lineage>
        <taxon>Bacteria</taxon>
        <taxon>Pseudomonadati</taxon>
        <taxon>Pseudomonadota</taxon>
        <taxon>Alphaproteobacteria</taxon>
        <taxon>Hyphomicrobiales</taxon>
        <taxon>Phyllobacteriaceae</taxon>
        <taxon>Neomesorhizobium</taxon>
    </lineage>
</organism>
<dbReference type="EMBL" id="FOSL01000027">
    <property type="protein sequence ID" value="SFL06199.1"/>
    <property type="molecule type" value="Genomic_DNA"/>
</dbReference>
<feature type="region of interest" description="Disordered" evidence="1">
    <location>
        <begin position="117"/>
        <end position="137"/>
    </location>
</feature>
<proteinExistence type="predicted"/>
<accession>A0A1I4ELN3</accession>
<evidence type="ECO:0000313" key="2">
    <source>
        <dbReference type="EMBL" id="SFL06199.1"/>
    </source>
</evidence>
<reference evidence="2 3" key="1">
    <citation type="submission" date="2016-10" db="EMBL/GenBank/DDBJ databases">
        <authorList>
            <person name="Varghese N."/>
            <person name="Submissions S."/>
        </authorList>
    </citation>
    <scope>NUCLEOTIDE SEQUENCE [LARGE SCALE GENOMIC DNA]</scope>
    <source>
        <strain evidence="2 3">DSM 21822</strain>
    </source>
</reference>
<keyword evidence="3" id="KW-1185">Reference proteome</keyword>
<name>A0A1I4ELN3_9HYPH</name>
<dbReference type="RefSeq" id="WP_149763336.1">
    <property type="nucleotide sequence ID" value="NZ_BSPE01000090.1"/>
</dbReference>
<dbReference type="Proteomes" id="UP000323300">
    <property type="component" value="Unassembled WGS sequence"/>
</dbReference>
<sequence length="137" mass="15464">MVPETEYAETVAFYAAALRMVREAIEELFGSMANLENEEAVLLGGPEPQHRAEAMIVALHYVSHHRHDFANVWRNVKSAPKDGRTFFIGIGDRVISDYCNKDGDFCSALDGGPIQTDRETLWHPYPSSPQRREESAR</sequence>
<dbReference type="AlphaFoldDB" id="A0A1I4ELN3"/>
<evidence type="ECO:0000256" key="1">
    <source>
        <dbReference type="SAM" id="MobiDB-lite"/>
    </source>
</evidence>